<dbReference type="GO" id="GO:0016491">
    <property type="term" value="F:oxidoreductase activity"/>
    <property type="evidence" value="ECO:0007669"/>
    <property type="project" value="InterPro"/>
</dbReference>
<dbReference type="SUPFAM" id="SSF54373">
    <property type="entry name" value="FAD-linked reductases, C-terminal domain"/>
    <property type="match status" value="1"/>
</dbReference>
<dbReference type="Proteomes" id="UP000002943">
    <property type="component" value="Unassembled WGS sequence"/>
</dbReference>
<dbReference type="EMBL" id="AEIU01000075">
    <property type="protein sequence ID" value="EFP96241.1"/>
    <property type="molecule type" value="Genomic_DNA"/>
</dbReference>
<proteinExistence type="inferred from homology"/>
<comment type="caution">
    <text evidence="3">The sequence shown here is derived from an EMBL/GenBank/DDBJ whole genome shotgun (WGS) entry which is preliminary data.</text>
</comment>
<dbReference type="Gene3D" id="3.50.50.60">
    <property type="entry name" value="FAD/NAD(P)-binding domain"/>
    <property type="match status" value="2"/>
</dbReference>
<comment type="similarity">
    <text evidence="1">Belongs to the flavin monoamine oxidase family.</text>
</comment>
<evidence type="ECO:0000259" key="2">
    <source>
        <dbReference type="Pfam" id="PF01593"/>
    </source>
</evidence>
<dbReference type="OrthoDB" id="337830at2"/>
<dbReference type="RefSeq" id="WP_009601616.1">
    <property type="nucleotide sequence ID" value="NZ_AEIU01000075.1"/>
</dbReference>
<sequence length="365" mass="40395">MKTHKIAIIGGGLSGLYTAYLLEQHGISDYLLIESNSSLGGRILTEKVENNMGTSMFDLGPTWFWPGYQPQFSQLINKLNLTRFAQFDSGKMVLERSPNEQPIIMQGYTGEPQSMRLKGGMGALIDALEMRINHENITFNEKVSRVEKQTGSIEITCESGQIIHAEHIFLALPPRLLSQNIEFIPALPKKTLKQWEATPTWMAPHAKYVAVFETPFWREKGLSGDARSARGPMVEIHDASSEGGMAALFGFVGVPANVRKDLDDATLKLHCRAQLERLFGPEIPEPKYEFLKDWSQDSNTATALDLIGSGSHGIAPEAFINSGEWQDRVIGVASEWSRQYPGLLAGAIEATGLGVQSYISKQKKD</sequence>
<dbReference type="InterPro" id="IPR050703">
    <property type="entry name" value="Flavin_MAO"/>
</dbReference>
<dbReference type="PANTHER" id="PTHR43563">
    <property type="entry name" value="AMINE OXIDASE"/>
    <property type="match status" value="1"/>
</dbReference>
<dbReference type="eggNOG" id="COG1231">
    <property type="taxonomic scope" value="Bacteria"/>
</dbReference>
<evidence type="ECO:0000256" key="1">
    <source>
        <dbReference type="ARBA" id="ARBA00005995"/>
    </source>
</evidence>
<gene>
    <name evidence="3" type="ORF">VIBC2010_11769</name>
</gene>
<dbReference type="STRING" id="796620.VIBC2010_11769"/>
<evidence type="ECO:0000313" key="3">
    <source>
        <dbReference type="EMBL" id="EFP96241.1"/>
    </source>
</evidence>
<accession>E3BKP7</accession>
<feature type="domain" description="Amine oxidase" evidence="2">
    <location>
        <begin position="108"/>
        <end position="350"/>
    </location>
</feature>
<dbReference type="Pfam" id="PF01593">
    <property type="entry name" value="Amino_oxidase"/>
    <property type="match status" value="1"/>
</dbReference>
<dbReference type="SUPFAM" id="SSF51905">
    <property type="entry name" value="FAD/NAD(P)-binding domain"/>
    <property type="match status" value="1"/>
</dbReference>
<dbReference type="Pfam" id="PF13450">
    <property type="entry name" value="NAD_binding_8"/>
    <property type="match status" value="1"/>
</dbReference>
<keyword evidence="4" id="KW-1185">Reference proteome</keyword>
<dbReference type="InterPro" id="IPR036188">
    <property type="entry name" value="FAD/NAD-bd_sf"/>
</dbReference>
<protein>
    <submittedName>
        <fullName evidence="3">Flavin monoamine oxidase family protein</fullName>
    </submittedName>
</protein>
<dbReference type="AlphaFoldDB" id="E3BKP7"/>
<reference evidence="3 4" key="1">
    <citation type="journal article" date="2012" name="Int. J. Syst. Evol. Microbiol.">
        <title>Vibrio caribbeanicus sp. nov., isolated from the marine sponge Scleritoderma cyanea.</title>
        <authorList>
            <person name="Hoffmann M."/>
            <person name="Monday S.R."/>
            <person name="Allard M.W."/>
            <person name="Strain E.A."/>
            <person name="Whittaker P."/>
            <person name="Naum M."/>
            <person name="McCarthy P.J."/>
            <person name="Lopez J.V."/>
            <person name="Fischer M."/>
            <person name="Brown E.W."/>
        </authorList>
    </citation>
    <scope>NUCLEOTIDE SEQUENCE [LARGE SCALE GENOMIC DNA]</scope>
    <source>
        <strain evidence="3 4">ATCC BAA-2122</strain>
    </source>
</reference>
<evidence type="ECO:0000313" key="4">
    <source>
        <dbReference type="Proteomes" id="UP000002943"/>
    </source>
</evidence>
<dbReference type="PANTHER" id="PTHR43563:SF1">
    <property type="entry name" value="AMINE OXIDASE [FLAVIN-CONTAINING] B"/>
    <property type="match status" value="1"/>
</dbReference>
<dbReference type="InterPro" id="IPR002937">
    <property type="entry name" value="Amino_oxidase"/>
</dbReference>
<name>E3BKP7_9VIBR</name>
<organism evidence="3 4">
    <name type="scientific">Vibrio caribbeanicus ATCC BAA-2122</name>
    <dbReference type="NCBI Taxonomy" id="796620"/>
    <lineage>
        <taxon>Bacteria</taxon>
        <taxon>Pseudomonadati</taxon>
        <taxon>Pseudomonadota</taxon>
        <taxon>Gammaproteobacteria</taxon>
        <taxon>Vibrionales</taxon>
        <taxon>Vibrionaceae</taxon>
        <taxon>Vibrio</taxon>
    </lineage>
</organism>